<sequence>MFTYWLLLDVLAIVATFGFGVALNMVFRRGYVSPGLYVVFGIYLMVQTRGHMTTPEWVLFLIGLAGAFLSGYAVRSLRKRGYSLFTR</sequence>
<keyword evidence="1" id="KW-1133">Transmembrane helix</keyword>
<keyword evidence="1" id="KW-0812">Transmembrane</keyword>
<organism evidence="2 3">
    <name type="scientific">Alicyclobacillus mengziensis</name>
    <dbReference type="NCBI Taxonomy" id="2931921"/>
    <lineage>
        <taxon>Bacteria</taxon>
        <taxon>Bacillati</taxon>
        <taxon>Bacillota</taxon>
        <taxon>Bacilli</taxon>
        <taxon>Bacillales</taxon>
        <taxon>Alicyclobacillaceae</taxon>
        <taxon>Alicyclobacillus</taxon>
    </lineage>
</organism>
<evidence type="ECO:0000313" key="3">
    <source>
        <dbReference type="Proteomes" id="UP000663505"/>
    </source>
</evidence>
<feature type="transmembrane region" description="Helical" evidence="1">
    <location>
        <begin position="6"/>
        <end position="27"/>
    </location>
</feature>
<evidence type="ECO:0000313" key="2">
    <source>
        <dbReference type="EMBL" id="QSO45959.1"/>
    </source>
</evidence>
<dbReference type="EMBL" id="CP071182">
    <property type="protein sequence ID" value="QSO45959.1"/>
    <property type="molecule type" value="Genomic_DNA"/>
</dbReference>
<proteinExistence type="predicted"/>
<name>A0A9X7VWK2_9BACL</name>
<protein>
    <submittedName>
        <fullName evidence="2">Uncharacterized protein</fullName>
    </submittedName>
</protein>
<dbReference type="RefSeq" id="WP_206655331.1">
    <property type="nucleotide sequence ID" value="NZ_CP071182.1"/>
</dbReference>
<keyword evidence="1" id="KW-0472">Membrane</keyword>
<reference evidence="2 3" key="1">
    <citation type="submission" date="2021-02" db="EMBL/GenBank/DDBJ databases">
        <title>Alicyclobacillus curvatus sp. nov. and Alicyclobacillus mengziensis sp. nov., two acidophilic bacteria isolated from acid mine drainage.</title>
        <authorList>
            <person name="Huang Y."/>
        </authorList>
    </citation>
    <scope>NUCLEOTIDE SEQUENCE [LARGE SCALE GENOMIC DNA]</scope>
    <source>
        <strain evidence="2 3">S30H14</strain>
    </source>
</reference>
<dbReference type="Proteomes" id="UP000663505">
    <property type="component" value="Chromosome"/>
</dbReference>
<dbReference type="KEGG" id="afx:JZ786_15635"/>
<gene>
    <name evidence="2" type="ORF">JZ786_15635</name>
</gene>
<keyword evidence="3" id="KW-1185">Reference proteome</keyword>
<accession>A0A9X7VWK2</accession>
<feature type="transmembrane region" description="Helical" evidence="1">
    <location>
        <begin position="34"/>
        <end position="51"/>
    </location>
</feature>
<evidence type="ECO:0000256" key="1">
    <source>
        <dbReference type="SAM" id="Phobius"/>
    </source>
</evidence>
<dbReference type="AlphaFoldDB" id="A0A9X7VWK2"/>
<feature type="transmembrane region" description="Helical" evidence="1">
    <location>
        <begin position="57"/>
        <end position="74"/>
    </location>
</feature>